<dbReference type="Gene3D" id="3.40.50.1580">
    <property type="entry name" value="Nucleoside phosphorylase domain"/>
    <property type="match status" value="1"/>
</dbReference>
<evidence type="ECO:0000256" key="2">
    <source>
        <dbReference type="ARBA" id="ARBA00011888"/>
    </source>
</evidence>
<name>A0A1V4QGC5_UNCW3</name>
<evidence type="ECO:0000256" key="6">
    <source>
        <dbReference type="ARBA" id="ARBA00048447"/>
    </source>
</evidence>
<feature type="domain" description="Nucleoside phosphorylase" evidence="7">
    <location>
        <begin position="16"/>
        <end position="212"/>
    </location>
</feature>
<dbReference type="PANTHER" id="PTHR43691:SF11">
    <property type="entry name" value="FI09636P-RELATED"/>
    <property type="match status" value="1"/>
</dbReference>
<dbReference type="GO" id="GO:0005829">
    <property type="term" value="C:cytosol"/>
    <property type="evidence" value="ECO:0007669"/>
    <property type="project" value="TreeGrafter"/>
</dbReference>
<dbReference type="InterPro" id="IPR000845">
    <property type="entry name" value="Nucleoside_phosphorylase_d"/>
</dbReference>
<dbReference type="EC" id="2.4.2.3" evidence="2"/>
<dbReference type="EMBL" id="MUKB01000026">
    <property type="protein sequence ID" value="OPX18282.1"/>
    <property type="molecule type" value="Genomic_DNA"/>
</dbReference>
<comment type="caution">
    <text evidence="8">The sequence shown here is derived from an EMBL/GenBank/DDBJ whole genome shotgun (WGS) entry which is preliminary data.</text>
</comment>
<evidence type="ECO:0000256" key="5">
    <source>
        <dbReference type="ARBA" id="ARBA00022679"/>
    </source>
</evidence>
<evidence type="ECO:0000313" key="8">
    <source>
        <dbReference type="EMBL" id="OPX18282.1"/>
    </source>
</evidence>
<dbReference type="SUPFAM" id="SSF53167">
    <property type="entry name" value="Purine and uridine phosphorylases"/>
    <property type="match status" value="1"/>
</dbReference>
<proteinExistence type="inferred from homology"/>
<keyword evidence="4" id="KW-0328">Glycosyltransferase</keyword>
<evidence type="ECO:0000313" key="9">
    <source>
        <dbReference type="Proteomes" id="UP000191663"/>
    </source>
</evidence>
<comment type="similarity">
    <text evidence="1">Belongs to the PNP/UDP phosphorylase family.</text>
</comment>
<protein>
    <recommendedName>
        <fullName evidence="3">Uridine phosphorylase</fullName>
        <ecNumber evidence="2">2.4.2.3</ecNumber>
    </recommendedName>
</protein>
<evidence type="ECO:0000256" key="3">
    <source>
        <dbReference type="ARBA" id="ARBA00021980"/>
    </source>
</evidence>
<dbReference type="InterPro" id="IPR035994">
    <property type="entry name" value="Nucleoside_phosphorylase_sf"/>
</dbReference>
<evidence type="ECO:0000256" key="1">
    <source>
        <dbReference type="ARBA" id="ARBA00010456"/>
    </source>
</evidence>
<dbReference type="CDD" id="cd17765">
    <property type="entry name" value="PNP_ThPNP_like"/>
    <property type="match status" value="1"/>
</dbReference>
<dbReference type="GO" id="GO:0009164">
    <property type="term" value="P:nucleoside catabolic process"/>
    <property type="evidence" value="ECO:0007669"/>
    <property type="project" value="UniProtKB-ARBA"/>
</dbReference>
<comment type="catalytic activity">
    <reaction evidence="6">
        <text>uridine + phosphate = alpha-D-ribose 1-phosphate + uracil</text>
        <dbReference type="Rhea" id="RHEA:24388"/>
        <dbReference type="ChEBI" id="CHEBI:16704"/>
        <dbReference type="ChEBI" id="CHEBI:17568"/>
        <dbReference type="ChEBI" id="CHEBI:43474"/>
        <dbReference type="ChEBI" id="CHEBI:57720"/>
        <dbReference type="EC" id="2.4.2.3"/>
    </reaction>
</comment>
<dbReference type="Pfam" id="PF01048">
    <property type="entry name" value="PNP_UDP_1"/>
    <property type="match status" value="1"/>
</dbReference>
<organism evidence="8 9">
    <name type="scientific">candidate division WOR-3 bacterium 4484_100</name>
    <dbReference type="NCBI Taxonomy" id="1936077"/>
    <lineage>
        <taxon>Bacteria</taxon>
        <taxon>Bacteria division WOR-3</taxon>
    </lineage>
</organism>
<dbReference type="InterPro" id="IPR018016">
    <property type="entry name" value="Nucleoside_phosphorylase_CS"/>
</dbReference>
<dbReference type="PANTHER" id="PTHR43691">
    <property type="entry name" value="URIDINE PHOSPHORYLASE"/>
    <property type="match status" value="1"/>
</dbReference>
<gene>
    <name evidence="8" type="ORF">BXT86_02175</name>
</gene>
<accession>A0A1V4QGC5</accession>
<dbReference type="Proteomes" id="UP000191663">
    <property type="component" value="Unassembled WGS sequence"/>
</dbReference>
<dbReference type="PROSITE" id="PS01232">
    <property type="entry name" value="PNP_UDP_1"/>
    <property type="match status" value="1"/>
</dbReference>
<keyword evidence="5" id="KW-0808">Transferase</keyword>
<evidence type="ECO:0000256" key="4">
    <source>
        <dbReference type="ARBA" id="ARBA00022676"/>
    </source>
</evidence>
<reference evidence="9" key="1">
    <citation type="submission" date="2017-01" db="EMBL/GenBank/DDBJ databases">
        <title>Novel pathways for hydrocarbon cycling and metabolic interdependencies in hydrothermal sediment communities.</title>
        <authorList>
            <person name="Dombrowski N."/>
            <person name="Seitz K."/>
            <person name="Teske A."/>
            <person name="Baker B."/>
        </authorList>
    </citation>
    <scope>NUCLEOTIDE SEQUENCE [LARGE SCALE GENOMIC DNA]</scope>
</reference>
<dbReference type="AlphaFoldDB" id="A0A1V4QGC5"/>
<sequence length="245" mass="26813">MPIHIRAEKEDFAPTVLLVGDPARAEKISKVLKDAKLVNKNRGLLGFTGIYKDMSISVQTTGMGCPSAGIVMEELIQLEVKRFIRVGTCGGIGAHIKPLDIIAAIAATPVDGTTRTYLNGEPHAPYATFEILKAGYDVAKKMNLKVYFGGVASVDVFYNPFPDYVPKLRARGILAVEMETSLIYYLANKNGLSAASFLLVSDLVGADESFTKYVSDQELSRGTDRLIEYVLETVYNYNAEFIGKE</sequence>
<dbReference type="GO" id="GO:0004850">
    <property type="term" value="F:uridine phosphorylase activity"/>
    <property type="evidence" value="ECO:0007669"/>
    <property type="project" value="UniProtKB-EC"/>
</dbReference>
<evidence type="ECO:0000259" key="7">
    <source>
        <dbReference type="Pfam" id="PF01048"/>
    </source>
</evidence>